<dbReference type="Pfam" id="PF00534">
    <property type="entry name" value="Glycos_transf_1"/>
    <property type="match status" value="1"/>
</dbReference>
<protein>
    <submittedName>
        <fullName evidence="3">Glycosyltransferase</fullName>
    </submittedName>
</protein>
<dbReference type="Pfam" id="PF13439">
    <property type="entry name" value="Glyco_transf_4"/>
    <property type="match status" value="1"/>
</dbReference>
<dbReference type="InterPro" id="IPR028098">
    <property type="entry name" value="Glyco_trans_4-like_N"/>
</dbReference>
<keyword evidence="4" id="KW-1185">Reference proteome</keyword>
<evidence type="ECO:0000313" key="3">
    <source>
        <dbReference type="EMBL" id="QGA25613.1"/>
    </source>
</evidence>
<evidence type="ECO:0000259" key="1">
    <source>
        <dbReference type="Pfam" id="PF00534"/>
    </source>
</evidence>
<dbReference type="AlphaFoldDB" id="A0A5Q0Q805"/>
<gene>
    <name evidence="3" type="ORF">GFH32_04445</name>
</gene>
<dbReference type="PANTHER" id="PTHR12526:SF584">
    <property type="entry name" value="GLYCOSYLTRANSFERASE"/>
    <property type="match status" value="1"/>
</dbReference>
<dbReference type="Gene3D" id="3.40.50.2000">
    <property type="entry name" value="Glycogen Phosphorylase B"/>
    <property type="match status" value="2"/>
</dbReference>
<name>A0A5Q0Q805_9SPHI</name>
<dbReference type="Proteomes" id="UP000326921">
    <property type="component" value="Chromosome"/>
</dbReference>
<accession>A0A5Q0Q805</accession>
<dbReference type="PANTHER" id="PTHR12526">
    <property type="entry name" value="GLYCOSYLTRANSFERASE"/>
    <property type="match status" value="1"/>
</dbReference>
<keyword evidence="3" id="KW-0808">Transferase</keyword>
<dbReference type="SUPFAM" id="SSF53756">
    <property type="entry name" value="UDP-Glycosyltransferase/glycogen phosphorylase"/>
    <property type="match status" value="1"/>
</dbReference>
<reference evidence="3 4" key="1">
    <citation type="submission" date="2019-10" db="EMBL/GenBank/DDBJ databases">
        <authorList>
            <person name="Dong K."/>
        </authorList>
    </citation>
    <scope>NUCLEOTIDE SEQUENCE [LARGE SCALE GENOMIC DNA]</scope>
    <source>
        <strain evidence="4">dk4302</strain>
    </source>
</reference>
<proteinExistence type="predicted"/>
<sequence>MYNMQLLRPEILFVSHKHPPGTGGMEKQNYELVEGIAKYTKIHRLVFQKDKESLLMFFWQLNRSILRILKENPNIQIVHFNDGLIAAIALRHKGYQNLKRVVTLHGLDVVFPWPYFQKKILPKFNMYDQIIAVSHATAIEAINRGIAPEKVTVIANGVDHQIAEIPPKSLEELQNRYPSIISKGSFMITLGRPVQRKGFSWLLDQVVREMPNEFQLLMIGPYNAKSSWLEKLLNLLPKRIYQMLTLFLGYPSDEKNIRKLLKDPDIGSKVEHLGKIPFDDLRSFLVHSSSFLMPNIQVPGDMEGFGLVCLEASLAGTLVLASATEGITDAIIDKKNGILVQSGDKEAWKSIMTKVYNNPSEFQDDKKKYQSYSKQHYSWEKMSASYWNVFQNLYTNPTFAHSNNKSTELHVL</sequence>
<dbReference type="EMBL" id="CP045652">
    <property type="protein sequence ID" value="QGA25613.1"/>
    <property type="molecule type" value="Genomic_DNA"/>
</dbReference>
<dbReference type="KEGG" id="sphe:GFH32_04445"/>
<evidence type="ECO:0000259" key="2">
    <source>
        <dbReference type="Pfam" id="PF13439"/>
    </source>
</evidence>
<feature type="domain" description="Glycosyltransferase subfamily 4-like N-terminal" evidence="2">
    <location>
        <begin position="38"/>
        <end position="161"/>
    </location>
</feature>
<dbReference type="CDD" id="cd03801">
    <property type="entry name" value="GT4_PimA-like"/>
    <property type="match status" value="1"/>
</dbReference>
<evidence type="ECO:0000313" key="4">
    <source>
        <dbReference type="Proteomes" id="UP000326921"/>
    </source>
</evidence>
<feature type="domain" description="Glycosyl transferase family 1" evidence="1">
    <location>
        <begin position="231"/>
        <end position="368"/>
    </location>
</feature>
<organism evidence="3 4">
    <name type="scientific">Sphingobacterium zhuxiongii</name>
    <dbReference type="NCBI Taxonomy" id="2662364"/>
    <lineage>
        <taxon>Bacteria</taxon>
        <taxon>Pseudomonadati</taxon>
        <taxon>Bacteroidota</taxon>
        <taxon>Sphingobacteriia</taxon>
        <taxon>Sphingobacteriales</taxon>
        <taxon>Sphingobacteriaceae</taxon>
        <taxon>Sphingobacterium</taxon>
    </lineage>
</organism>
<dbReference type="InterPro" id="IPR001296">
    <property type="entry name" value="Glyco_trans_1"/>
</dbReference>
<dbReference type="GO" id="GO:0016757">
    <property type="term" value="F:glycosyltransferase activity"/>
    <property type="evidence" value="ECO:0007669"/>
    <property type="project" value="InterPro"/>
</dbReference>